<comment type="caution">
    <text evidence="2">The sequence shown here is derived from an EMBL/GenBank/DDBJ whole genome shotgun (WGS) entry which is preliminary data.</text>
</comment>
<dbReference type="EMBL" id="ML996081">
    <property type="protein sequence ID" value="KAF2156850.1"/>
    <property type="molecule type" value="Genomic_DNA"/>
</dbReference>
<dbReference type="Proteomes" id="UP000799439">
    <property type="component" value="Unassembled WGS sequence"/>
</dbReference>
<dbReference type="AlphaFoldDB" id="A0A9P4JC00"/>
<evidence type="ECO:0000313" key="3">
    <source>
        <dbReference type="Proteomes" id="UP000799439"/>
    </source>
</evidence>
<accession>A0A9P4JC00</accession>
<organism evidence="2 3">
    <name type="scientific">Myriangium duriaei CBS 260.36</name>
    <dbReference type="NCBI Taxonomy" id="1168546"/>
    <lineage>
        <taxon>Eukaryota</taxon>
        <taxon>Fungi</taxon>
        <taxon>Dikarya</taxon>
        <taxon>Ascomycota</taxon>
        <taxon>Pezizomycotina</taxon>
        <taxon>Dothideomycetes</taxon>
        <taxon>Dothideomycetidae</taxon>
        <taxon>Myriangiales</taxon>
        <taxon>Myriangiaceae</taxon>
        <taxon>Myriangium</taxon>
    </lineage>
</organism>
<keyword evidence="3" id="KW-1185">Reference proteome</keyword>
<gene>
    <name evidence="2" type="ORF">K461DRAFT_272937</name>
</gene>
<evidence type="ECO:0000256" key="1">
    <source>
        <dbReference type="SAM" id="MobiDB-lite"/>
    </source>
</evidence>
<protein>
    <submittedName>
        <fullName evidence="2">Uncharacterized protein</fullName>
    </submittedName>
</protein>
<reference evidence="2" key="1">
    <citation type="journal article" date="2020" name="Stud. Mycol.">
        <title>101 Dothideomycetes genomes: a test case for predicting lifestyles and emergence of pathogens.</title>
        <authorList>
            <person name="Haridas S."/>
            <person name="Albert R."/>
            <person name="Binder M."/>
            <person name="Bloem J."/>
            <person name="Labutti K."/>
            <person name="Salamov A."/>
            <person name="Andreopoulos B."/>
            <person name="Baker S."/>
            <person name="Barry K."/>
            <person name="Bills G."/>
            <person name="Bluhm B."/>
            <person name="Cannon C."/>
            <person name="Castanera R."/>
            <person name="Culley D."/>
            <person name="Daum C."/>
            <person name="Ezra D."/>
            <person name="Gonzalez J."/>
            <person name="Henrissat B."/>
            <person name="Kuo A."/>
            <person name="Liang C."/>
            <person name="Lipzen A."/>
            <person name="Lutzoni F."/>
            <person name="Magnuson J."/>
            <person name="Mondo S."/>
            <person name="Nolan M."/>
            <person name="Ohm R."/>
            <person name="Pangilinan J."/>
            <person name="Park H.-J."/>
            <person name="Ramirez L."/>
            <person name="Alfaro M."/>
            <person name="Sun H."/>
            <person name="Tritt A."/>
            <person name="Yoshinaga Y."/>
            <person name="Zwiers L.-H."/>
            <person name="Turgeon B."/>
            <person name="Goodwin S."/>
            <person name="Spatafora J."/>
            <person name="Crous P."/>
            <person name="Grigoriev I."/>
        </authorList>
    </citation>
    <scope>NUCLEOTIDE SEQUENCE</scope>
    <source>
        <strain evidence="2">CBS 260.36</strain>
    </source>
</reference>
<feature type="region of interest" description="Disordered" evidence="1">
    <location>
        <begin position="1"/>
        <end position="67"/>
    </location>
</feature>
<proteinExistence type="predicted"/>
<feature type="compositionally biased region" description="Polar residues" evidence="1">
    <location>
        <begin position="18"/>
        <end position="29"/>
    </location>
</feature>
<sequence length="67" mass="7490">MDLIKSLTGSSDNKEQQDTSQGIPNSAPDSSKDAVANPEQATDEQIANYLRHEYKSIRDDKRPNNKQ</sequence>
<name>A0A9P4JC00_9PEZI</name>
<evidence type="ECO:0000313" key="2">
    <source>
        <dbReference type="EMBL" id="KAF2156850.1"/>
    </source>
</evidence>
<feature type="compositionally biased region" description="Basic and acidic residues" evidence="1">
    <location>
        <begin position="50"/>
        <end position="67"/>
    </location>
</feature>